<evidence type="ECO:0000313" key="3">
    <source>
        <dbReference type="Proteomes" id="UP001465717"/>
    </source>
</evidence>
<keyword evidence="1" id="KW-0812">Transmembrane</keyword>
<reference evidence="2 3" key="1">
    <citation type="submission" date="2024-04" db="EMBL/GenBank/DDBJ databases">
        <title>Human intestinal bacterial collection.</title>
        <authorList>
            <person name="Pauvert C."/>
            <person name="Hitch T.C.A."/>
            <person name="Clavel T."/>
        </authorList>
    </citation>
    <scope>NUCLEOTIDE SEQUENCE [LARGE SCALE GENOMIC DNA]</scope>
    <source>
        <strain evidence="2 3">CLA-AA-H174</strain>
    </source>
</reference>
<keyword evidence="1" id="KW-0472">Membrane</keyword>
<comment type="caution">
    <text evidence="2">The sequence shown here is derived from an EMBL/GenBank/DDBJ whole genome shotgun (WGS) entry which is preliminary data.</text>
</comment>
<sequence>MMIQYTIIATILAACILYAAFRIYKSLQQANRCKDGNYRCSGCAFYEQCKKKGKLDYTNKKLDSTDKKLDSTKRKLDPTDNH</sequence>
<accession>A0ABV1FZW2</accession>
<feature type="transmembrane region" description="Helical" evidence="1">
    <location>
        <begin position="6"/>
        <end position="24"/>
    </location>
</feature>
<evidence type="ECO:0000256" key="1">
    <source>
        <dbReference type="SAM" id="Phobius"/>
    </source>
</evidence>
<dbReference type="RefSeq" id="WP_296973520.1">
    <property type="nucleotide sequence ID" value="NZ_JBBNFG020000005.1"/>
</dbReference>
<evidence type="ECO:0008006" key="4">
    <source>
        <dbReference type="Google" id="ProtNLM"/>
    </source>
</evidence>
<keyword evidence="3" id="KW-1185">Reference proteome</keyword>
<proteinExistence type="predicted"/>
<gene>
    <name evidence="2" type="ORF">AAAT87_10485</name>
</gene>
<keyword evidence="1" id="KW-1133">Transmembrane helix</keyword>
<protein>
    <recommendedName>
        <fullName evidence="4">FeoB-associated Cys-rich membrane protein</fullName>
    </recommendedName>
</protein>
<evidence type="ECO:0000313" key="2">
    <source>
        <dbReference type="EMBL" id="MEQ2508699.1"/>
    </source>
</evidence>
<organism evidence="2 3">
    <name type="scientific">Segatella sinensis</name>
    <dbReference type="NCBI Taxonomy" id="3085167"/>
    <lineage>
        <taxon>Bacteria</taxon>
        <taxon>Pseudomonadati</taxon>
        <taxon>Bacteroidota</taxon>
        <taxon>Bacteroidia</taxon>
        <taxon>Bacteroidales</taxon>
        <taxon>Prevotellaceae</taxon>
        <taxon>Segatella</taxon>
    </lineage>
</organism>
<name>A0ABV1FZW2_9BACT</name>
<dbReference type="EMBL" id="JBBNGE010000036">
    <property type="protein sequence ID" value="MEQ2508699.1"/>
    <property type="molecule type" value="Genomic_DNA"/>
</dbReference>
<dbReference type="Proteomes" id="UP001465717">
    <property type="component" value="Unassembled WGS sequence"/>
</dbReference>